<dbReference type="Pfam" id="PF01392">
    <property type="entry name" value="Fz"/>
    <property type="match status" value="1"/>
</dbReference>
<dbReference type="GO" id="GO:0035567">
    <property type="term" value="P:non-canonical Wnt signaling pathway"/>
    <property type="evidence" value="ECO:0007669"/>
    <property type="project" value="TreeGrafter"/>
</dbReference>
<keyword evidence="4" id="KW-0964">Secreted</keyword>
<evidence type="ECO:0000256" key="3">
    <source>
        <dbReference type="ARBA" id="ARBA00022473"/>
    </source>
</evidence>
<evidence type="ECO:0000256" key="8">
    <source>
        <dbReference type="ARBA" id="ARBA00023157"/>
    </source>
</evidence>
<evidence type="ECO:0000256" key="6">
    <source>
        <dbReference type="ARBA" id="ARBA00022729"/>
    </source>
</evidence>
<dbReference type="PROSITE" id="PS50038">
    <property type="entry name" value="FZ"/>
    <property type="match status" value="1"/>
</dbReference>
<dbReference type="InterPro" id="IPR008993">
    <property type="entry name" value="TIMP-like_OB-fold"/>
</dbReference>
<dbReference type="Gene3D" id="1.10.2000.10">
    <property type="entry name" value="Frizzled cysteine-rich domain"/>
    <property type="match status" value="1"/>
</dbReference>
<comment type="subcellular location">
    <subcellularLocation>
        <location evidence="1">Secreted</location>
    </subcellularLocation>
</comment>
<organism evidence="12 13">
    <name type="scientific">Apolygus lucorum</name>
    <name type="common">Small green plant bug</name>
    <name type="synonym">Lygocoris lucorum</name>
    <dbReference type="NCBI Taxonomy" id="248454"/>
    <lineage>
        <taxon>Eukaryota</taxon>
        <taxon>Metazoa</taxon>
        <taxon>Ecdysozoa</taxon>
        <taxon>Arthropoda</taxon>
        <taxon>Hexapoda</taxon>
        <taxon>Insecta</taxon>
        <taxon>Pterygota</taxon>
        <taxon>Neoptera</taxon>
        <taxon>Paraneoptera</taxon>
        <taxon>Hemiptera</taxon>
        <taxon>Heteroptera</taxon>
        <taxon>Panheteroptera</taxon>
        <taxon>Cimicomorpha</taxon>
        <taxon>Miridae</taxon>
        <taxon>Mirini</taxon>
        <taxon>Apolygus</taxon>
    </lineage>
</organism>
<reference evidence="12" key="1">
    <citation type="journal article" date="2021" name="Mol. Ecol. Resour.">
        <title>Apolygus lucorum genome provides insights into omnivorousness and mesophyll feeding.</title>
        <authorList>
            <person name="Liu Y."/>
            <person name="Liu H."/>
            <person name="Wang H."/>
            <person name="Huang T."/>
            <person name="Liu B."/>
            <person name="Yang B."/>
            <person name="Yin L."/>
            <person name="Li B."/>
            <person name="Zhang Y."/>
            <person name="Zhang S."/>
            <person name="Jiang F."/>
            <person name="Zhang X."/>
            <person name="Ren Y."/>
            <person name="Wang B."/>
            <person name="Wang S."/>
            <person name="Lu Y."/>
            <person name="Wu K."/>
            <person name="Fan W."/>
            <person name="Wang G."/>
        </authorList>
    </citation>
    <scope>NUCLEOTIDE SEQUENCE</scope>
    <source>
        <strain evidence="12">12Hb</strain>
    </source>
</reference>
<evidence type="ECO:0000256" key="11">
    <source>
        <dbReference type="SAM" id="SignalP"/>
    </source>
</evidence>
<dbReference type="EMBL" id="WIXP02000001">
    <property type="protein sequence ID" value="KAF6215795.1"/>
    <property type="molecule type" value="Genomic_DNA"/>
</dbReference>
<gene>
    <name evidence="12" type="ORF">GE061_000130</name>
</gene>
<feature type="compositionally biased region" description="Basic residues" evidence="10">
    <location>
        <begin position="284"/>
        <end position="296"/>
    </location>
</feature>
<feature type="disulfide bond" evidence="9">
    <location>
        <begin position="40"/>
        <end position="86"/>
    </location>
</feature>
<evidence type="ECO:0008006" key="14">
    <source>
        <dbReference type="Google" id="ProtNLM"/>
    </source>
</evidence>
<evidence type="ECO:0000313" key="12">
    <source>
        <dbReference type="EMBL" id="KAF6215795.1"/>
    </source>
</evidence>
<comment type="caution">
    <text evidence="9">Lacks conserved residue(s) required for the propagation of feature annotation.</text>
</comment>
<dbReference type="InterPro" id="IPR015526">
    <property type="entry name" value="Frizzled/SFRP"/>
</dbReference>
<evidence type="ECO:0000256" key="9">
    <source>
        <dbReference type="PROSITE-ProRule" id="PRU00090"/>
    </source>
</evidence>
<dbReference type="PROSITE" id="PS50189">
    <property type="entry name" value="NTR"/>
    <property type="match status" value="1"/>
</dbReference>
<dbReference type="PANTHER" id="PTHR11309">
    <property type="entry name" value="FRIZZLED"/>
    <property type="match status" value="1"/>
</dbReference>
<comment type="similarity">
    <text evidence="2">Belongs to the secreted frizzled-related protein (sFRP) family.</text>
</comment>
<comment type="caution">
    <text evidence="12">The sequence shown here is derived from an EMBL/GenBank/DDBJ whole genome shotgun (WGS) entry which is preliminary data.</text>
</comment>
<dbReference type="GO" id="GO:0017147">
    <property type="term" value="F:Wnt-protein binding"/>
    <property type="evidence" value="ECO:0007669"/>
    <property type="project" value="TreeGrafter"/>
</dbReference>
<protein>
    <recommendedName>
        <fullName evidence="14">Secreted frizzled-related protein 1</fullName>
    </recommendedName>
</protein>
<accession>A0A6A4KIY3</accession>
<dbReference type="SUPFAM" id="SSF63501">
    <property type="entry name" value="Frizzled cysteine-rich domain"/>
    <property type="match status" value="1"/>
</dbReference>
<keyword evidence="13" id="KW-1185">Reference proteome</keyword>
<keyword evidence="8 9" id="KW-1015">Disulfide bond</keyword>
<dbReference type="InterPro" id="IPR020067">
    <property type="entry name" value="Frizzled_dom"/>
</dbReference>
<evidence type="ECO:0000313" key="13">
    <source>
        <dbReference type="Proteomes" id="UP000466442"/>
    </source>
</evidence>
<keyword evidence="5" id="KW-0879">Wnt signaling pathway</keyword>
<dbReference type="Gene3D" id="2.40.50.120">
    <property type="match status" value="1"/>
</dbReference>
<dbReference type="GO" id="GO:0060070">
    <property type="term" value="P:canonical Wnt signaling pathway"/>
    <property type="evidence" value="ECO:0007669"/>
    <property type="project" value="TreeGrafter"/>
</dbReference>
<evidence type="ECO:0000256" key="7">
    <source>
        <dbReference type="ARBA" id="ARBA00022782"/>
    </source>
</evidence>
<evidence type="ECO:0000256" key="2">
    <source>
        <dbReference type="ARBA" id="ARBA00010054"/>
    </source>
</evidence>
<feature type="disulfide bond" evidence="9">
    <location>
        <begin position="105"/>
        <end position="129"/>
    </location>
</feature>
<evidence type="ECO:0000256" key="10">
    <source>
        <dbReference type="SAM" id="MobiDB-lite"/>
    </source>
</evidence>
<proteinExistence type="inferred from homology"/>
<dbReference type="PANTHER" id="PTHR11309:SF148">
    <property type="entry name" value="SECRETED FRIZZLED-RELATED PROTEIN 1"/>
    <property type="match status" value="1"/>
</dbReference>
<feature type="signal peptide" evidence="11">
    <location>
        <begin position="1"/>
        <end position="15"/>
    </location>
</feature>
<keyword evidence="6 11" id="KW-0732">Signal</keyword>
<evidence type="ECO:0000256" key="5">
    <source>
        <dbReference type="ARBA" id="ARBA00022687"/>
    </source>
</evidence>
<dbReference type="InterPro" id="IPR001134">
    <property type="entry name" value="Netrin_domain"/>
</dbReference>
<evidence type="ECO:0000256" key="1">
    <source>
        <dbReference type="ARBA" id="ARBA00004613"/>
    </source>
</evidence>
<dbReference type="SUPFAM" id="SSF50242">
    <property type="entry name" value="TIMP-like"/>
    <property type="match status" value="1"/>
</dbReference>
<dbReference type="AlphaFoldDB" id="A0A6A4KIY3"/>
<dbReference type="OrthoDB" id="10053709at2759"/>
<dbReference type="GO" id="GO:0005615">
    <property type="term" value="C:extracellular space"/>
    <property type="evidence" value="ECO:0007669"/>
    <property type="project" value="TreeGrafter"/>
</dbReference>
<name>A0A6A4KIY3_APOLU</name>
<dbReference type="FunFam" id="1.10.2000.10:FF:000001">
    <property type="entry name" value="secreted frizzled-related protein 2"/>
    <property type="match status" value="1"/>
</dbReference>
<feature type="region of interest" description="Disordered" evidence="10">
    <location>
        <begin position="284"/>
        <end position="307"/>
    </location>
</feature>
<dbReference type="GO" id="GO:0030154">
    <property type="term" value="P:cell differentiation"/>
    <property type="evidence" value="ECO:0007669"/>
    <property type="project" value="UniProtKB-KW"/>
</dbReference>
<feature type="chain" id="PRO_5043355138" description="Secreted frizzled-related protein 1" evidence="11">
    <location>
        <begin position="16"/>
        <end position="307"/>
    </location>
</feature>
<dbReference type="InterPro" id="IPR036790">
    <property type="entry name" value="Frizzled_dom_sf"/>
</dbReference>
<evidence type="ECO:0000256" key="4">
    <source>
        <dbReference type="ARBA" id="ARBA00022525"/>
    </source>
</evidence>
<keyword evidence="7" id="KW-0221">Differentiation</keyword>
<sequence length="307" mass="35183">MYWVVLALLGVGGRADIPWPADDGLEPDVCVDIPDNNSLCWDIGYKKMRLPNFLGHDTIEEIGHQASSWLPFLNLQCHPDARLFLCSLFCPVCLDRPILPCRTLCSVVRSGCESRMQVYGFPWPEMFNCNKFPQDNDMCISPLTTSNKENNGGCSVCNQVETFENILDHYCRAEIAIRTKIRNPPKQRLTAKKMKYLKGKLPRSMAPSVELQITESCCTFERGHRRYLIMGNFDHGVLIPTFVMLWKMKTSKVFKRAVRMFNKFNCSDSNAISKSLMAYSAVQKKQHRERKGKRRTQNTIGYPSPRV</sequence>
<dbReference type="SMART" id="SM00063">
    <property type="entry name" value="FRI"/>
    <property type="match status" value="1"/>
</dbReference>
<dbReference type="Proteomes" id="UP000466442">
    <property type="component" value="Linkage Group LG1"/>
</dbReference>
<keyword evidence="3" id="KW-0217">Developmental protein</keyword>